<protein>
    <submittedName>
        <fullName evidence="2">Uncharacterized protein</fullName>
    </submittedName>
</protein>
<proteinExistence type="predicted"/>
<dbReference type="STRING" id="1160497.A0A1L9V6A8"/>
<evidence type="ECO:0000313" key="3">
    <source>
        <dbReference type="Proteomes" id="UP000184300"/>
    </source>
</evidence>
<dbReference type="VEuPathDB" id="FungiDB:ASPGLDRAFT_52675"/>
<gene>
    <name evidence="2" type="ORF">ASPGLDRAFT_52675</name>
</gene>
<feature type="region of interest" description="Disordered" evidence="1">
    <location>
        <begin position="1"/>
        <end position="32"/>
    </location>
</feature>
<evidence type="ECO:0000313" key="2">
    <source>
        <dbReference type="EMBL" id="OJJ79409.1"/>
    </source>
</evidence>
<dbReference type="EMBL" id="KV878918">
    <property type="protein sequence ID" value="OJJ79409.1"/>
    <property type="molecule type" value="Genomic_DNA"/>
</dbReference>
<dbReference type="GeneID" id="34464074"/>
<dbReference type="OrthoDB" id="6359816at2759"/>
<evidence type="ECO:0000256" key="1">
    <source>
        <dbReference type="SAM" id="MobiDB-lite"/>
    </source>
</evidence>
<sequence length="68" mass="7375">MNDYQEDGHIVPLGGISEPEQSEDETATSEPADVDSIRAIGSNHVQVYIAADKFGIVNLKSLAREKFA</sequence>
<keyword evidence="3" id="KW-1185">Reference proteome</keyword>
<organism evidence="2 3">
    <name type="scientific">Aspergillus glaucus CBS 516.65</name>
    <dbReference type="NCBI Taxonomy" id="1160497"/>
    <lineage>
        <taxon>Eukaryota</taxon>
        <taxon>Fungi</taxon>
        <taxon>Dikarya</taxon>
        <taxon>Ascomycota</taxon>
        <taxon>Pezizomycotina</taxon>
        <taxon>Eurotiomycetes</taxon>
        <taxon>Eurotiomycetidae</taxon>
        <taxon>Eurotiales</taxon>
        <taxon>Aspergillaceae</taxon>
        <taxon>Aspergillus</taxon>
        <taxon>Aspergillus subgen. Aspergillus</taxon>
    </lineage>
</organism>
<name>A0A1L9V6A8_ASPGL</name>
<reference evidence="3" key="1">
    <citation type="journal article" date="2017" name="Genome Biol.">
        <title>Comparative genomics reveals high biological diversity and specific adaptations in the industrially and medically important fungal genus Aspergillus.</title>
        <authorList>
            <person name="de Vries R.P."/>
            <person name="Riley R."/>
            <person name="Wiebenga A."/>
            <person name="Aguilar-Osorio G."/>
            <person name="Amillis S."/>
            <person name="Uchima C.A."/>
            <person name="Anderluh G."/>
            <person name="Asadollahi M."/>
            <person name="Askin M."/>
            <person name="Barry K."/>
            <person name="Battaglia E."/>
            <person name="Bayram O."/>
            <person name="Benocci T."/>
            <person name="Braus-Stromeyer S.A."/>
            <person name="Caldana C."/>
            <person name="Canovas D."/>
            <person name="Cerqueira G.C."/>
            <person name="Chen F."/>
            <person name="Chen W."/>
            <person name="Choi C."/>
            <person name="Clum A."/>
            <person name="Dos Santos R.A."/>
            <person name="Damasio A.R."/>
            <person name="Diallinas G."/>
            <person name="Emri T."/>
            <person name="Fekete E."/>
            <person name="Flipphi M."/>
            <person name="Freyberg S."/>
            <person name="Gallo A."/>
            <person name="Gournas C."/>
            <person name="Habgood R."/>
            <person name="Hainaut M."/>
            <person name="Harispe M.L."/>
            <person name="Henrissat B."/>
            <person name="Hilden K.S."/>
            <person name="Hope R."/>
            <person name="Hossain A."/>
            <person name="Karabika E."/>
            <person name="Karaffa L."/>
            <person name="Karanyi Z."/>
            <person name="Krasevec N."/>
            <person name="Kuo A."/>
            <person name="Kusch H."/>
            <person name="LaButti K."/>
            <person name="Lagendijk E.L."/>
            <person name="Lapidus A."/>
            <person name="Levasseur A."/>
            <person name="Lindquist E."/>
            <person name="Lipzen A."/>
            <person name="Logrieco A.F."/>
            <person name="MacCabe A."/>
            <person name="Maekelae M.R."/>
            <person name="Malavazi I."/>
            <person name="Melin P."/>
            <person name="Meyer V."/>
            <person name="Mielnichuk N."/>
            <person name="Miskei M."/>
            <person name="Molnar A.P."/>
            <person name="Mule G."/>
            <person name="Ngan C.Y."/>
            <person name="Orejas M."/>
            <person name="Orosz E."/>
            <person name="Ouedraogo J.P."/>
            <person name="Overkamp K.M."/>
            <person name="Park H.-S."/>
            <person name="Perrone G."/>
            <person name="Piumi F."/>
            <person name="Punt P.J."/>
            <person name="Ram A.F."/>
            <person name="Ramon A."/>
            <person name="Rauscher S."/>
            <person name="Record E."/>
            <person name="Riano-Pachon D.M."/>
            <person name="Robert V."/>
            <person name="Roehrig J."/>
            <person name="Ruller R."/>
            <person name="Salamov A."/>
            <person name="Salih N.S."/>
            <person name="Samson R.A."/>
            <person name="Sandor E."/>
            <person name="Sanguinetti M."/>
            <person name="Schuetze T."/>
            <person name="Sepcic K."/>
            <person name="Shelest E."/>
            <person name="Sherlock G."/>
            <person name="Sophianopoulou V."/>
            <person name="Squina F.M."/>
            <person name="Sun H."/>
            <person name="Susca A."/>
            <person name="Todd R.B."/>
            <person name="Tsang A."/>
            <person name="Unkles S.E."/>
            <person name="van de Wiele N."/>
            <person name="van Rossen-Uffink D."/>
            <person name="Oliveira J.V."/>
            <person name="Vesth T.C."/>
            <person name="Visser J."/>
            <person name="Yu J.-H."/>
            <person name="Zhou M."/>
            <person name="Andersen M.R."/>
            <person name="Archer D.B."/>
            <person name="Baker S.E."/>
            <person name="Benoit I."/>
            <person name="Brakhage A.A."/>
            <person name="Braus G.H."/>
            <person name="Fischer R."/>
            <person name="Frisvad J.C."/>
            <person name="Goldman G.H."/>
            <person name="Houbraken J."/>
            <person name="Oakley B."/>
            <person name="Pocsi I."/>
            <person name="Scazzocchio C."/>
            <person name="Seiboth B."/>
            <person name="vanKuyk P.A."/>
            <person name="Wortman J."/>
            <person name="Dyer P.S."/>
            <person name="Grigoriev I.V."/>
        </authorList>
    </citation>
    <scope>NUCLEOTIDE SEQUENCE [LARGE SCALE GENOMIC DNA]</scope>
    <source>
        <strain evidence="3">CBS 516.65</strain>
    </source>
</reference>
<dbReference type="AlphaFoldDB" id="A0A1L9V6A8"/>
<accession>A0A1L9V6A8</accession>
<dbReference type="Proteomes" id="UP000184300">
    <property type="component" value="Unassembled WGS sequence"/>
</dbReference>
<dbReference type="RefSeq" id="XP_022396107.1">
    <property type="nucleotide sequence ID" value="XM_022547813.1"/>
</dbReference>